<dbReference type="Proteomes" id="UP001652620">
    <property type="component" value="Chromosome 5"/>
</dbReference>
<dbReference type="InterPro" id="IPR031311">
    <property type="entry name" value="CHIT_BIND_RR_consensus"/>
</dbReference>
<keyword evidence="3" id="KW-0732">Signal</keyword>
<reference evidence="5" key="1">
    <citation type="submission" date="2025-08" db="UniProtKB">
        <authorList>
            <consortium name="RefSeq"/>
        </authorList>
    </citation>
    <scope>IDENTIFICATION</scope>
    <source>
        <tissue evidence="5">Adult</tissue>
    </source>
</reference>
<dbReference type="KEGG" id="bdr:105231417"/>
<evidence type="ECO:0000256" key="2">
    <source>
        <dbReference type="PROSITE-ProRule" id="PRU00497"/>
    </source>
</evidence>
<dbReference type="InterPro" id="IPR000618">
    <property type="entry name" value="Insect_cuticle"/>
</dbReference>
<dbReference type="PANTHER" id="PTHR12236:SF29">
    <property type="entry name" value="CUTICULAR PROTEIN 64AC"/>
    <property type="match status" value="1"/>
</dbReference>
<feature type="chain" id="PRO_5026995914" evidence="3">
    <location>
        <begin position="19"/>
        <end position="224"/>
    </location>
</feature>
<dbReference type="GeneID" id="105231417"/>
<dbReference type="PRINTS" id="PR00947">
    <property type="entry name" value="CUTICLE"/>
</dbReference>
<sequence length="224" mass="22423">MITKVALVLCFSISLSVAAPGDIYSHGGLSLHAPISIAAAAPAITYAAPKILAAAPAISQQVIHAPAPALIAQAAPTYVAQAAPAIAVAPAPTIIKAAPAVAVAKVIEPEPYDPNPQYSFAYGVTDHQTGDSKAAEESLVNGVVHGSYSLTEPDGSIRKVTYTADKINGFNAVVEKQGGPAPVAVVAKPAVAVAAVPAITKVAYAAPAIAKVAYAAPALAYGHH</sequence>
<evidence type="ECO:0000313" key="5">
    <source>
        <dbReference type="RefSeq" id="XP_011211008.1"/>
    </source>
</evidence>
<dbReference type="Pfam" id="PF00379">
    <property type="entry name" value="Chitin_bind_4"/>
    <property type="match status" value="1"/>
</dbReference>
<dbReference type="PROSITE" id="PS51155">
    <property type="entry name" value="CHIT_BIND_RR_2"/>
    <property type="match status" value="1"/>
</dbReference>
<dbReference type="PROSITE" id="PS00233">
    <property type="entry name" value="CHIT_BIND_RR_1"/>
    <property type="match status" value="1"/>
</dbReference>
<evidence type="ECO:0000313" key="4">
    <source>
        <dbReference type="Proteomes" id="UP001652620"/>
    </source>
</evidence>
<keyword evidence="4" id="KW-1185">Reference proteome</keyword>
<dbReference type="RefSeq" id="XP_011211008.1">
    <property type="nucleotide sequence ID" value="XM_011212706.3"/>
</dbReference>
<dbReference type="OrthoDB" id="7789829at2759"/>
<keyword evidence="1 2" id="KW-0193">Cuticle</keyword>
<dbReference type="OMA" id="FYHIMDA"/>
<dbReference type="GO" id="GO:0005615">
    <property type="term" value="C:extracellular space"/>
    <property type="evidence" value="ECO:0007669"/>
    <property type="project" value="TreeGrafter"/>
</dbReference>
<dbReference type="InParanoid" id="A0A6I9W2M4"/>
<gene>
    <name evidence="5" type="primary">LOC105231417</name>
</gene>
<dbReference type="AlphaFoldDB" id="A0A6I9W2M4"/>
<evidence type="ECO:0000256" key="3">
    <source>
        <dbReference type="SAM" id="SignalP"/>
    </source>
</evidence>
<dbReference type="PANTHER" id="PTHR12236">
    <property type="entry name" value="STRUCTURAL CONTITUENT OF CUTICLE"/>
    <property type="match status" value="1"/>
</dbReference>
<dbReference type="GO" id="GO:0031012">
    <property type="term" value="C:extracellular matrix"/>
    <property type="evidence" value="ECO:0007669"/>
    <property type="project" value="TreeGrafter"/>
</dbReference>
<accession>A0A6I9W2M4</accession>
<organism evidence="4 5">
    <name type="scientific">Bactrocera dorsalis</name>
    <name type="common">Oriental fruit fly</name>
    <name type="synonym">Dacus dorsalis</name>
    <dbReference type="NCBI Taxonomy" id="27457"/>
    <lineage>
        <taxon>Eukaryota</taxon>
        <taxon>Metazoa</taxon>
        <taxon>Ecdysozoa</taxon>
        <taxon>Arthropoda</taxon>
        <taxon>Hexapoda</taxon>
        <taxon>Insecta</taxon>
        <taxon>Pterygota</taxon>
        <taxon>Neoptera</taxon>
        <taxon>Endopterygota</taxon>
        <taxon>Diptera</taxon>
        <taxon>Brachycera</taxon>
        <taxon>Muscomorpha</taxon>
        <taxon>Tephritoidea</taxon>
        <taxon>Tephritidae</taxon>
        <taxon>Bactrocera</taxon>
        <taxon>Bactrocera</taxon>
    </lineage>
</organism>
<feature type="signal peptide" evidence="3">
    <location>
        <begin position="1"/>
        <end position="18"/>
    </location>
</feature>
<protein>
    <submittedName>
        <fullName evidence="5">Cuticle protein 21</fullName>
    </submittedName>
</protein>
<proteinExistence type="predicted"/>
<dbReference type="GO" id="GO:0042302">
    <property type="term" value="F:structural constituent of cuticle"/>
    <property type="evidence" value="ECO:0007669"/>
    <property type="project" value="UniProtKB-UniRule"/>
</dbReference>
<evidence type="ECO:0000256" key="1">
    <source>
        <dbReference type="ARBA" id="ARBA00022460"/>
    </source>
</evidence>
<name>A0A6I9W2M4_BACDO</name>
<dbReference type="CTD" id="38510"/>
<dbReference type="InterPro" id="IPR051217">
    <property type="entry name" value="Insect_Cuticle_Struc_Prot"/>
</dbReference>